<evidence type="ECO:0000313" key="2">
    <source>
        <dbReference type="Proteomes" id="UP000031971"/>
    </source>
</evidence>
<accession>A0A0C2YZW4</accession>
<protein>
    <submittedName>
        <fullName evidence="1">Uncharacterized protein</fullName>
    </submittedName>
</protein>
<dbReference type="OrthoDB" id="9916708at2"/>
<reference evidence="1 2" key="1">
    <citation type="submission" date="2015-01" db="EMBL/GenBank/DDBJ databases">
        <title>Genome Sequence of Magnetospirillum magnetotacticum Strain MS-1.</title>
        <authorList>
            <person name="Marinov G.K."/>
            <person name="Smalley M.D."/>
            <person name="DeSalvo G."/>
        </authorList>
    </citation>
    <scope>NUCLEOTIDE SEQUENCE [LARGE SCALE GENOMIC DNA]</scope>
    <source>
        <strain evidence="1 2">MS-1</strain>
    </source>
</reference>
<organism evidence="1 2">
    <name type="scientific">Paramagnetospirillum magnetotacticum MS-1</name>
    <dbReference type="NCBI Taxonomy" id="272627"/>
    <lineage>
        <taxon>Bacteria</taxon>
        <taxon>Pseudomonadati</taxon>
        <taxon>Pseudomonadota</taxon>
        <taxon>Alphaproteobacteria</taxon>
        <taxon>Rhodospirillales</taxon>
        <taxon>Magnetospirillaceae</taxon>
        <taxon>Paramagnetospirillum</taxon>
    </lineage>
</organism>
<evidence type="ECO:0000313" key="1">
    <source>
        <dbReference type="EMBL" id="KIM00186.1"/>
    </source>
</evidence>
<dbReference type="EMBL" id="JXSL01000020">
    <property type="protein sequence ID" value="KIM00186.1"/>
    <property type="molecule type" value="Genomic_DNA"/>
</dbReference>
<comment type="caution">
    <text evidence="1">The sequence shown here is derived from an EMBL/GenBank/DDBJ whole genome shotgun (WGS) entry which is preliminary data.</text>
</comment>
<sequence>MTWETGFETKAEIKRLATQVVTSLSATASKDEILRLCIGMALAKDLVDSEILSLLAEVGARLGLTLVT</sequence>
<dbReference type="Proteomes" id="UP000031971">
    <property type="component" value="Unassembled WGS sequence"/>
</dbReference>
<proteinExistence type="predicted"/>
<dbReference type="RefSeq" id="WP_009868303.1">
    <property type="nucleotide sequence ID" value="NZ_JXSL01000020.1"/>
</dbReference>
<name>A0A0C2YZW4_PARME</name>
<keyword evidence="2" id="KW-1185">Reference proteome</keyword>
<dbReference type="AlphaFoldDB" id="A0A0C2YZW4"/>
<gene>
    <name evidence="1" type="ORF">CCC_02974</name>
</gene>